<evidence type="ECO:0000313" key="3">
    <source>
        <dbReference type="EMBL" id="KAF2792931.1"/>
    </source>
</evidence>
<dbReference type="InterPro" id="IPR010750">
    <property type="entry name" value="SGF29_tudor-like_dom"/>
</dbReference>
<feature type="domain" description="SGF29 C-terminal" evidence="2">
    <location>
        <begin position="203"/>
        <end position="349"/>
    </location>
</feature>
<accession>A0A6A6X9J6</accession>
<feature type="compositionally biased region" description="Basic and acidic residues" evidence="1">
    <location>
        <begin position="121"/>
        <end position="133"/>
    </location>
</feature>
<organism evidence="3 4">
    <name type="scientific">Melanomma pulvis-pyrius CBS 109.77</name>
    <dbReference type="NCBI Taxonomy" id="1314802"/>
    <lineage>
        <taxon>Eukaryota</taxon>
        <taxon>Fungi</taxon>
        <taxon>Dikarya</taxon>
        <taxon>Ascomycota</taxon>
        <taxon>Pezizomycotina</taxon>
        <taxon>Dothideomycetes</taxon>
        <taxon>Pleosporomycetidae</taxon>
        <taxon>Pleosporales</taxon>
        <taxon>Melanommataceae</taxon>
        <taxon>Melanomma</taxon>
    </lineage>
</organism>
<dbReference type="InterPro" id="IPR047288">
    <property type="entry name" value="Tudor_SGF29_rpt1"/>
</dbReference>
<feature type="region of interest" description="Disordered" evidence="1">
    <location>
        <begin position="102"/>
        <end position="202"/>
    </location>
</feature>
<sequence>MAARNRPRAGQLKDEIDEERSLWSQIRADAKRIDQLMAQSDACHKKIVELATEQKARMDRGQSPSDTIDTELEEQIRENIRLTEEIGSSDIAERMGILAALADSHEPDMKSTSRATSVGKSQRERPNKRKTTETLDDQDSVAADSPVSSTMANPIPNPSPKVMIHPKDRLIAKTGGSRAGSVPMGRESSVKAEDDRDDAAKDPKHRLTVGTEVLYRNNKSRSLEGEGILCRVTTVIGEGKQRRYEIIDSDPDPPTPAQPYRASVNHLVAIPPASIMNMALPDLPSRRNVLALYPGTTTFYKAEVVKGWVGKKDGGGGSGDEGMVRLRFEGEDEADREMSVERRYVLPDK</sequence>
<dbReference type="Proteomes" id="UP000799757">
    <property type="component" value="Unassembled WGS sequence"/>
</dbReference>
<dbReference type="GO" id="GO:0000124">
    <property type="term" value="C:SAGA complex"/>
    <property type="evidence" value="ECO:0007669"/>
    <property type="project" value="InterPro"/>
</dbReference>
<dbReference type="Gene3D" id="2.30.30.140">
    <property type="match status" value="1"/>
</dbReference>
<name>A0A6A6X9J6_9PLEO</name>
<proteinExistence type="predicted"/>
<evidence type="ECO:0000256" key="1">
    <source>
        <dbReference type="SAM" id="MobiDB-lite"/>
    </source>
</evidence>
<dbReference type="OrthoDB" id="10265994at2759"/>
<dbReference type="Pfam" id="PF07039">
    <property type="entry name" value="SGF29_Tudor"/>
    <property type="match status" value="1"/>
</dbReference>
<keyword evidence="4" id="KW-1185">Reference proteome</keyword>
<dbReference type="PANTHER" id="PTHR21539">
    <property type="entry name" value="SAGA-ASSOCIATED FACTOR 29"/>
    <property type="match status" value="1"/>
</dbReference>
<dbReference type="EMBL" id="MU001949">
    <property type="protein sequence ID" value="KAF2792931.1"/>
    <property type="molecule type" value="Genomic_DNA"/>
</dbReference>
<gene>
    <name evidence="3" type="ORF">K505DRAFT_325826</name>
</gene>
<dbReference type="CDD" id="cd20393">
    <property type="entry name" value="Tudor_SGF29_rpt1"/>
    <property type="match status" value="1"/>
</dbReference>
<feature type="compositionally biased region" description="Basic and acidic residues" evidence="1">
    <location>
        <begin position="188"/>
        <end position="202"/>
    </location>
</feature>
<dbReference type="AlphaFoldDB" id="A0A6A6X9J6"/>
<dbReference type="PROSITE" id="PS51518">
    <property type="entry name" value="SGF29_C"/>
    <property type="match status" value="1"/>
</dbReference>
<evidence type="ECO:0000313" key="4">
    <source>
        <dbReference type="Proteomes" id="UP000799757"/>
    </source>
</evidence>
<protein>
    <recommendedName>
        <fullName evidence="2">SGF29 C-terminal domain-containing protein</fullName>
    </recommendedName>
</protein>
<evidence type="ECO:0000259" key="2">
    <source>
        <dbReference type="PROSITE" id="PS51518"/>
    </source>
</evidence>
<reference evidence="3" key="1">
    <citation type="journal article" date="2020" name="Stud. Mycol.">
        <title>101 Dothideomycetes genomes: a test case for predicting lifestyles and emergence of pathogens.</title>
        <authorList>
            <person name="Haridas S."/>
            <person name="Albert R."/>
            <person name="Binder M."/>
            <person name="Bloem J."/>
            <person name="Labutti K."/>
            <person name="Salamov A."/>
            <person name="Andreopoulos B."/>
            <person name="Baker S."/>
            <person name="Barry K."/>
            <person name="Bills G."/>
            <person name="Bluhm B."/>
            <person name="Cannon C."/>
            <person name="Castanera R."/>
            <person name="Culley D."/>
            <person name="Daum C."/>
            <person name="Ezra D."/>
            <person name="Gonzalez J."/>
            <person name="Henrissat B."/>
            <person name="Kuo A."/>
            <person name="Liang C."/>
            <person name="Lipzen A."/>
            <person name="Lutzoni F."/>
            <person name="Magnuson J."/>
            <person name="Mondo S."/>
            <person name="Nolan M."/>
            <person name="Ohm R."/>
            <person name="Pangilinan J."/>
            <person name="Park H.-J."/>
            <person name="Ramirez L."/>
            <person name="Alfaro M."/>
            <person name="Sun H."/>
            <person name="Tritt A."/>
            <person name="Yoshinaga Y."/>
            <person name="Zwiers L.-H."/>
            <person name="Turgeon B."/>
            <person name="Goodwin S."/>
            <person name="Spatafora J."/>
            <person name="Crous P."/>
            <person name="Grigoriev I."/>
        </authorList>
    </citation>
    <scope>NUCLEOTIDE SEQUENCE</scope>
    <source>
        <strain evidence="3">CBS 109.77</strain>
    </source>
</reference>
<dbReference type="InterPro" id="IPR037802">
    <property type="entry name" value="SGF29"/>
</dbReference>
<dbReference type="PANTHER" id="PTHR21539:SF0">
    <property type="entry name" value="SAGA-ASSOCIATED FACTOR 29"/>
    <property type="match status" value="1"/>
</dbReference>